<gene>
    <name evidence="4" type="ORF">PV10_01676</name>
</gene>
<sequence>MQITGLIASALLLLVEADTILAKAVIHLSDFHTRRDLEQDMKRGASSMLRRAPQEQDQSDNSLLGVTSSPSELNETIAKACIDALEPLTGVENDGGLTSCFNILQFDEDAHTFEADLRLYQAFEPRGSFANISVNDIMISLQFPSKTMFQSLTKKKRDLESRQSNVGMLEIQQYTLFGFLAEDLDLKKLNDTQIMSLMLPDIKLNTAESQRAVSANITAGDGAWFVIGEFSRDFNPSLVTAAAAADAISIAVPYKLPGVTLGIFPTGLIITGAWTFIFFLAYGFGTLGRIKYRDAYRKRMAASMGRTGAKL</sequence>
<keyword evidence="5" id="KW-1185">Reference proteome</keyword>
<keyword evidence="2" id="KW-0472">Membrane</keyword>
<evidence type="ECO:0008006" key="6">
    <source>
        <dbReference type="Google" id="ProtNLM"/>
    </source>
</evidence>
<organism evidence="4 5">
    <name type="scientific">Exophiala mesophila</name>
    <name type="common">Black yeast-like fungus</name>
    <dbReference type="NCBI Taxonomy" id="212818"/>
    <lineage>
        <taxon>Eukaryota</taxon>
        <taxon>Fungi</taxon>
        <taxon>Dikarya</taxon>
        <taxon>Ascomycota</taxon>
        <taxon>Pezizomycotina</taxon>
        <taxon>Eurotiomycetes</taxon>
        <taxon>Chaetothyriomycetidae</taxon>
        <taxon>Chaetothyriales</taxon>
        <taxon>Herpotrichiellaceae</taxon>
        <taxon>Exophiala</taxon>
    </lineage>
</organism>
<dbReference type="STRING" id="212818.A0A0D1YBJ8"/>
<protein>
    <recommendedName>
        <fullName evidence="6">Protein BIG1</fullName>
    </recommendedName>
</protein>
<keyword evidence="3" id="KW-0732">Signal</keyword>
<dbReference type="HOGENOM" id="CLU_050091_0_0_1"/>
<reference evidence="4 5" key="1">
    <citation type="submission" date="2015-01" db="EMBL/GenBank/DDBJ databases">
        <title>The Genome Sequence of Exophiala mesophila CBS40295.</title>
        <authorList>
            <consortium name="The Broad Institute Genomics Platform"/>
            <person name="Cuomo C."/>
            <person name="de Hoog S."/>
            <person name="Gorbushina A."/>
            <person name="Stielow B."/>
            <person name="Teixiera M."/>
            <person name="Abouelleil A."/>
            <person name="Chapman S.B."/>
            <person name="Priest M."/>
            <person name="Young S.K."/>
            <person name="Wortman J."/>
            <person name="Nusbaum C."/>
            <person name="Birren B."/>
        </authorList>
    </citation>
    <scope>NUCLEOTIDE SEQUENCE [LARGE SCALE GENOMIC DNA]</scope>
    <source>
        <strain evidence="4 5">CBS 40295</strain>
    </source>
</reference>
<evidence type="ECO:0000256" key="2">
    <source>
        <dbReference type="SAM" id="Phobius"/>
    </source>
</evidence>
<proteinExistence type="predicted"/>
<dbReference type="VEuPathDB" id="FungiDB:PV10_01676"/>
<name>A0A0D1YBJ8_EXOME</name>
<feature type="compositionally biased region" description="Polar residues" evidence="1">
    <location>
        <begin position="55"/>
        <end position="66"/>
    </location>
</feature>
<dbReference type="AlphaFoldDB" id="A0A0D1YBJ8"/>
<feature type="region of interest" description="Disordered" evidence="1">
    <location>
        <begin position="43"/>
        <end position="66"/>
    </location>
</feature>
<accession>A0A0D1YBJ8</accession>
<dbReference type="RefSeq" id="XP_016229555.1">
    <property type="nucleotide sequence ID" value="XM_016365906.1"/>
</dbReference>
<dbReference type="GeneID" id="27319521"/>
<keyword evidence="2" id="KW-0812">Transmembrane</keyword>
<dbReference type="OrthoDB" id="2596908at2759"/>
<feature type="signal peptide" evidence="3">
    <location>
        <begin position="1"/>
        <end position="17"/>
    </location>
</feature>
<evidence type="ECO:0000256" key="1">
    <source>
        <dbReference type="SAM" id="MobiDB-lite"/>
    </source>
</evidence>
<feature type="chain" id="PRO_5002236866" description="Protein BIG1" evidence="3">
    <location>
        <begin position="18"/>
        <end position="311"/>
    </location>
</feature>
<evidence type="ECO:0000256" key="3">
    <source>
        <dbReference type="SAM" id="SignalP"/>
    </source>
</evidence>
<evidence type="ECO:0000313" key="4">
    <source>
        <dbReference type="EMBL" id="KIV97981.1"/>
    </source>
</evidence>
<dbReference type="OMA" id="MKFRDHY"/>
<evidence type="ECO:0000313" key="5">
    <source>
        <dbReference type="Proteomes" id="UP000054302"/>
    </source>
</evidence>
<dbReference type="Proteomes" id="UP000054302">
    <property type="component" value="Unassembled WGS sequence"/>
</dbReference>
<feature type="transmembrane region" description="Helical" evidence="2">
    <location>
        <begin position="263"/>
        <end position="290"/>
    </location>
</feature>
<dbReference type="EMBL" id="KN847520">
    <property type="protein sequence ID" value="KIV97981.1"/>
    <property type="molecule type" value="Genomic_DNA"/>
</dbReference>
<keyword evidence="2" id="KW-1133">Transmembrane helix</keyword>